<evidence type="ECO:0000256" key="4">
    <source>
        <dbReference type="ARBA" id="ARBA00022676"/>
    </source>
</evidence>
<evidence type="ECO:0000256" key="10">
    <source>
        <dbReference type="ARBA" id="ARBA00038466"/>
    </source>
</evidence>
<feature type="transmembrane region" description="Helical" evidence="11">
    <location>
        <begin position="109"/>
        <end position="129"/>
    </location>
</feature>
<comment type="subcellular location">
    <subcellularLocation>
        <location evidence="1 11">Endoplasmic reticulum membrane</location>
        <topology evidence="1 11">Multi-pass membrane protein</topology>
    </subcellularLocation>
</comment>
<dbReference type="Pfam" id="PF03901">
    <property type="entry name" value="Glyco_transf_22"/>
    <property type="match status" value="1"/>
</dbReference>
<keyword evidence="8 11" id="KW-1133">Transmembrane helix</keyword>
<reference evidence="12" key="1">
    <citation type="journal article" date="2019" name="G3 (Bethesda)">
        <title>Genome Assemblies of Two Rare Opportunistic Yeast Pathogens: Diutina rugosa (syn. Candida rugosa) and Trichomonascus ciferrii (syn. Candida ciferrii).</title>
        <authorList>
            <person name="Mixao V."/>
            <person name="Saus E."/>
            <person name="Hansen A.P."/>
            <person name="Lass-Florl C."/>
            <person name="Gabaldon T."/>
        </authorList>
    </citation>
    <scope>NUCLEOTIDE SEQUENCE</scope>
    <source>
        <strain evidence="12">CBS 4856</strain>
    </source>
</reference>
<comment type="caution">
    <text evidence="12">The sequence shown here is derived from an EMBL/GenBank/DDBJ whole genome shotgun (WGS) entry which is preliminary data.</text>
</comment>
<sequence>MSVSAVSKSQIGDLFSRSRTWRGIFFVTILLRTYFSISNSYIHPDEHFQGPEAVADKVFGWATQKSWEFTSDHPARSYLSLWTVYGIPMSFLEAIFAETRGPGLDPLTIFYALRIIFALGTWVLCDMAIDRLSNTKQDRIKGLLFVASSYVTWTFQSHTFSNSLETVLLLWCLVIIYEFKHSRSTPLGRHFDSGLLGFLMMFGVFNRITFPAYLVIPSFWLLDHFKKYPLTLLTFCIAAAVTATGAVSLDTVLYGKDSYVIAPLNSVLYNMDTSNLSVHGLHSRLHHITVNLPELLGPGMVFLFSKKYIKTLPFLSAVSGILILSLIPHQEARFLIPAIPLLCWSFDTSRFPPKLLKVLLVLWFVFNLVMGVIMGTFHQGGVVASQSYIGKNLVKGANTVVWWKTYSPPIWLLGKPSNTVDVVSPLPQGTDDSERYEPVYAYLQSDYYKSRESLNSNSTATVTIVDLMGADTDILKDTLDSVSHVSSTSTTLRRAFLVSPIAAFDNNPTLKSLEAKSSIKTNTKSGTYRLTKIWSTMSHLSLESVDASNFSTLKPGLAIWEIQTL</sequence>
<protein>
    <recommendedName>
        <fullName evidence="11">Mannosyltransferase</fullName>
        <ecNumber evidence="11">2.4.1.-</ecNumber>
    </recommendedName>
</protein>
<dbReference type="GO" id="GO:0006506">
    <property type="term" value="P:GPI anchor biosynthetic process"/>
    <property type="evidence" value="ECO:0007669"/>
    <property type="project" value="UniProtKB-KW"/>
</dbReference>
<dbReference type="AlphaFoldDB" id="A0A6A1LNL8"/>
<dbReference type="OrthoDB" id="10066429at2759"/>
<evidence type="ECO:0000256" key="2">
    <source>
        <dbReference type="ARBA" id="ARBA00004687"/>
    </source>
</evidence>
<dbReference type="EC" id="2.4.1.-" evidence="11"/>
<dbReference type="GO" id="GO:0000026">
    <property type="term" value="F:alpha-1,2-mannosyltransferase activity"/>
    <property type="evidence" value="ECO:0007669"/>
    <property type="project" value="TreeGrafter"/>
</dbReference>
<organism evidence="12 13">
    <name type="scientific">Trichomonascus ciferrii</name>
    <dbReference type="NCBI Taxonomy" id="44093"/>
    <lineage>
        <taxon>Eukaryota</taxon>
        <taxon>Fungi</taxon>
        <taxon>Dikarya</taxon>
        <taxon>Ascomycota</taxon>
        <taxon>Saccharomycotina</taxon>
        <taxon>Dipodascomycetes</taxon>
        <taxon>Dipodascales</taxon>
        <taxon>Trichomonascaceae</taxon>
        <taxon>Trichomonascus</taxon>
        <taxon>Trichomonascus ciferrii complex</taxon>
    </lineage>
</organism>
<dbReference type="GO" id="GO:0005789">
    <property type="term" value="C:endoplasmic reticulum membrane"/>
    <property type="evidence" value="ECO:0007669"/>
    <property type="project" value="UniProtKB-SubCell"/>
</dbReference>
<evidence type="ECO:0000256" key="7">
    <source>
        <dbReference type="ARBA" id="ARBA00022824"/>
    </source>
</evidence>
<keyword evidence="9 11" id="KW-0472">Membrane</keyword>
<dbReference type="EMBL" id="SWFS01000541">
    <property type="protein sequence ID" value="KAA8898554.1"/>
    <property type="molecule type" value="Genomic_DNA"/>
</dbReference>
<keyword evidence="13" id="KW-1185">Reference proteome</keyword>
<feature type="transmembrane region" description="Helical" evidence="11">
    <location>
        <begin position="78"/>
        <end position="97"/>
    </location>
</feature>
<feature type="transmembrane region" description="Helical" evidence="11">
    <location>
        <begin position="228"/>
        <end position="249"/>
    </location>
</feature>
<evidence type="ECO:0000313" key="12">
    <source>
        <dbReference type="EMBL" id="KAA8898554.1"/>
    </source>
</evidence>
<dbReference type="InterPro" id="IPR005599">
    <property type="entry name" value="GPI_mannosylTrfase"/>
</dbReference>
<keyword evidence="7 11" id="KW-0256">Endoplasmic reticulum</keyword>
<comment type="similarity">
    <text evidence="10">Belongs to the glycosyltransferase 22 family. PIGZ subfamily.</text>
</comment>
<evidence type="ECO:0000256" key="3">
    <source>
        <dbReference type="ARBA" id="ARBA00022502"/>
    </source>
</evidence>
<keyword evidence="3" id="KW-0337">GPI-anchor biosynthesis</keyword>
<evidence type="ECO:0000256" key="9">
    <source>
        <dbReference type="ARBA" id="ARBA00023136"/>
    </source>
</evidence>
<accession>A0A6A1LNL8</accession>
<feature type="transmembrane region" description="Helical" evidence="11">
    <location>
        <begin position="358"/>
        <end position="377"/>
    </location>
</feature>
<keyword evidence="6 11" id="KW-0812">Transmembrane</keyword>
<comment type="pathway">
    <text evidence="2">Glycolipid biosynthesis; glycosylphosphatidylinositol-anchor biosynthesis.</text>
</comment>
<feature type="transmembrane region" description="Helical" evidence="11">
    <location>
        <begin position="196"/>
        <end position="216"/>
    </location>
</feature>
<proteinExistence type="inferred from homology"/>
<gene>
    <name evidence="12" type="ORF">TRICI_006509</name>
</gene>
<evidence type="ECO:0000313" key="13">
    <source>
        <dbReference type="Proteomes" id="UP000761534"/>
    </source>
</evidence>
<evidence type="ECO:0000256" key="6">
    <source>
        <dbReference type="ARBA" id="ARBA00022692"/>
    </source>
</evidence>
<dbReference type="Proteomes" id="UP000761534">
    <property type="component" value="Unassembled WGS sequence"/>
</dbReference>
<evidence type="ECO:0000256" key="1">
    <source>
        <dbReference type="ARBA" id="ARBA00004477"/>
    </source>
</evidence>
<dbReference type="PANTHER" id="PTHR22760:SF3">
    <property type="entry name" value="GPI MANNOSYLTRANSFERASE 4"/>
    <property type="match status" value="1"/>
</dbReference>
<keyword evidence="5" id="KW-0808">Transferase</keyword>
<evidence type="ECO:0000256" key="5">
    <source>
        <dbReference type="ARBA" id="ARBA00022679"/>
    </source>
</evidence>
<evidence type="ECO:0000256" key="8">
    <source>
        <dbReference type="ARBA" id="ARBA00022989"/>
    </source>
</evidence>
<name>A0A6A1LNL8_9ASCO</name>
<dbReference type="PANTHER" id="PTHR22760">
    <property type="entry name" value="GLYCOSYLTRANSFERASE"/>
    <property type="match status" value="1"/>
</dbReference>
<dbReference type="VEuPathDB" id="FungiDB:TRICI_006509"/>
<keyword evidence="4 11" id="KW-0328">Glycosyltransferase</keyword>
<evidence type="ECO:0000256" key="11">
    <source>
        <dbReference type="RuleBase" id="RU363075"/>
    </source>
</evidence>